<feature type="DNA-binding region" description="H-T-H motif" evidence="4">
    <location>
        <begin position="42"/>
        <end position="61"/>
    </location>
</feature>
<dbReference type="AlphaFoldDB" id="A0A059KNP7"/>
<evidence type="ECO:0000313" key="7">
    <source>
        <dbReference type="Proteomes" id="UP000026714"/>
    </source>
</evidence>
<sequence>MPDPDLPLAAPADAAPEPSARKQHLLQAAARVFDARGFKAATLRQIAEEAGILAGSVYHHVESKEALYLEVHRTGYLRMQAVVERALAGVEGPWPRLEAALAAHLQEMLGGDPIARVTGQGLMAPRDGPVHAVLAPLRRQYEALWAQLVEALPLPADLDRRVLRLNLLVALNGTRLWYRPDGGLSPAALARQWVRMLGGDAQPWM</sequence>
<dbReference type="InterPro" id="IPR009057">
    <property type="entry name" value="Homeodomain-like_sf"/>
</dbReference>
<keyword evidence="1" id="KW-0805">Transcription regulation</keyword>
<dbReference type="InterPro" id="IPR050109">
    <property type="entry name" value="HTH-type_TetR-like_transc_reg"/>
</dbReference>
<keyword evidence="3" id="KW-0804">Transcription</keyword>
<dbReference type="InterPro" id="IPR041490">
    <property type="entry name" value="KstR2_TetR_C"/>
</dbReference>
<dbReference type="Pfam" id="PF00440">
    <property type="entry name" value="TetR_N"/>
    <property type="match status" value="1"/>
</dbReference>
<dbReference type="Proteomes" id="UP000026714">
    <property type="component" value="Unassembled WGS sequence"/>
</dbReference>
<evidence type="ECO:0000313" key="6">
    <source>
        <dbReference type="EMBL" id="KDB53087.1"/>
    </source>
</evidence>
<dbReference type="eggNOG" id="COG1309">
    <property type="taxonomic scope" value="Bacteria"/>
</dbReference>
<reference evidence="6 7" key="1">
    <citation type="journal article" date="2014" name="FEMS Microbiol. Ecol.">
        <title>Sphaerotilus natans encrusted with nanoball-shaped Fe(III) oxide minerals formed by nitrate-reducing mixotrophic Fe(II) oxidation.</title>
        <authorList>
            <person name="Park S."/>
            <person name="Kim D.H."/>
            <person name="Lee J.H."/>
            <person name="Hur H.G."/>
        </authorList>
    </citation>
    <scope>NUCLEOTIDE SEQUENCE [LARGE SCALE GENOMIC DNA]</scope>
    <source>
        <strain evidence="6 7">DSM 6575</strain>
    </source>
</reference>
<keyword evidence="2 4" id="KW-0238">DNA-binding</keyword>
<dbReference type="Gene3D" id="1.10.357.10">
    <property type="entry name" value="Tetracycline Repressor, domain 2"/>
    <property type="match status" value="1"/>
</dbReference>
<dbReference type="Pfam" id="PF17932">
    <property type="entry name" value="TetR_C_24"/>
    <property type="match status" value="1"/>
</dbReference>
<evidence type="ECO:0000256" key="3">
    <source>
        <dbReference type="ARBA" id="ARBA00023163"/>
    </source>
</evidence>
<dbReference type="PANTHER" id="PTHR30055:SF234">
    <property type="entry name" value="HTH-TYPE TRANSCRIPTIONAL REGULATOR BETI"/>
    <property type="match status" value="1"/>
</dbReference>
<dbReference type="InterPro" id="IPR036271">
    <property type="entry name" value="Tet_transcr_reg_TetR-rel_C_sf"/>
</dbReference>
<dbReference type="PRINTS" id="PR00455">
    <property type="entry name" value="HTHTETR"/>
</dbReference>
<evidence type="ECO:0000256" key="1">
    <source>
        <dbReference type="ARBA" id="ARBA00023015"/>
    </source>
</evidence>
<evidence type="ECO:0000259" key="5">
    <source>
        <dbReference type="PROSITE" id="PS50977"/>
    </source>
</evidence>
<accession>A0A059KNP7</accession>
<dbReference type="PANTHER" id="PTHR30055">
    <property type="entry name" value="HTH-TYPE TRANSCRIPTIONAL REGULATOR RUTR"/>
    <property type="match status" value="1"/>
</dbReference>
<proteinExistence type="predicted"/>
<evidence type="ECO:0000256" key="4">
    <source>
        <dbReference type="PROSITE-ProRule" id="PRU00335"/>
    </source>
</evidence>
<dbReference type="InterPro" id="IPR001647">
    <property type="entry name" value="HTH_TetR"/>
</dbReference>
<dbReference type="SUPFAM" id="SSF46689">
    <property type="entry name" value="Homeodomain-like"/>
    <property type="match status" value="1"/>
</dbReference>
<dbReference type="RefSeq" id="WP_051631698.1">
    <property type="nucleotide sequence ID" value="NZ_AZRA01000031.1"/>
</dbReference>
<name>A0A059KNP7_9BURK</name>
<protein>
    <submittedName>
        <fullName evidence="6">TetR family transcriptional regulator</fullName>
    </submittedName>
</protein>
<dbReference type="GO" id="GO:0003700">
    <property type="term" value="F:DNA-binding transcription factor activity"/>
    <property type="evidence" value="ECO:0007669"/>
    <property type="project" value="TreeGrafter"/>
</dbReference>
<dbReference type="PROSITE" id="PS50977">
    <property type="entry name" value="HTH_TETR_2"/>
    <property type="match status" value="1"/>
</dbReference>
<gene>
    <name evidence="6" type="ORF">X805_13150</name>
</gene>
<comment type="caution">
    <text evidence="6">The sequence shown here is derived from an EMBL/GenBank/DDBJ whole genome shotgun (WGS) entry which is preliminary data.</text>
</comment>
<dbReference type="STRING" id="34103.SAMN05421778_11187"/>
<feature type="domain" description="HTH tetR-type" evidence="5">
    <location>
        <begin position="19"/>
        <end position="79"/>
    </location>
</feature>
<dbReference type="GO" id="GO:0000976">
    <property type="term" value="F:transcription cis-regulatory region binding"/>
    <property type="evidence" value="ECO:0007669"/>
    <property type="project" value="TreeGrafter"/>
</dbReference>
<organism evidence="6 7">
    <name type="scientific">Sphaerotilus natans subsp. natans DSM 6575</name>
    <dbReference type="NCBI Taxonomy" id="1286631"/>
    <lineage>
        <taxon>Bacteria</taxon>
        <taxon>Pseudomonadati</taxon>
        <taxon>Pseudomonadota</taxon>
        <taxon>Betaproteobacteria</taxon>
        <taxon>Burkholderiales</taxon>
        <taxon>Sphaerotilaceae</taxon>
        <taxon>Sphaerotilus</taxon>
    </lineage>
</organism>
<keyword evidence="7" id="KW-1185">Reference proteome</keyword>
<dbReference type="EMBL" id="AZRA01000031">
    <property type="protein sequence ID" value="KDB53087.1"/>
    <property type="molecule type" value="Genomic_DNA"/>
</dbReference>
<dbReference type="SUPFAM" id="SSF48498">
    <property type="entry name" value="Tetracyclin repressor-like, C-terminal domain"/>
    <property type="match status" value="1"/>
</dbReference>
<evidence type="ECO:0000256" key="2">
    <source>
        <dbReference type="ARBA" id="ARBA00023125"/>
    </source>
</evidence>